<keyword evidence="2" id="KW-1185">Reference proteome</keyword>
<organism evidence="1 2">
    <name type="scientific">Ulvibacterium marinum</name>
    <dbReference type="NCBI Taxonomy" id="2419782"/>
    <lineage>
        <taxon>Bacteria</taxon>
        <taxon>Pseudomonadati</taxon>
        <taxon>Bacteroidota</taxon>
        <taxon>Flavobacteriia</taxon>
        <taxon>Flavobacteriales</taxon>
        <taxon>Flavobacteriaceae</taxon>
        <taxon>Ulvibacterium</taxon>
    </lineage>
</organism>
<proteinExistence type="predicted"/>
<gene>
    <name evidence="1" type="ORF">D7Z94_20265</name>
</gene>
<accession>A0A3B0C3X5</accession>
<dbReference type="RefSeq" id="WP_120713453.1">
    <property type="nucleotide sequence ID" value="NZ_RBCJ01000004.1"/>
</dbReference>
<dbReference type="Proteomes" id="UP000276603">
    <property type="component" value="Unassembled WGS sequence"/>
</dbReference>
<comment type="caution">
    <text evidence="1">The sequence shown here is derived from an EMBL/GenBank/DDBJ whole genome shotgun (WGS) entry which is preliminary data.</text>
</comment>
<dbReference type="EMBL" id="RBCJ01000004">
    <property type="protein sequence ID" value="RKN78547.1"/>
    <property type="molecule type" value="Genomic_DNA"/>
</dbReference>
<name>A0A3B0C3X5_9FLAO</name>
<protein>
    <submittedName>
        <fullName evidence="1">GTPase</fullName>
    </submittedName>
</protein>
<evidence type="ECO:0000313" key="1">
    <source>
        <dbReference type="EMBL" id="RKN78547.1"/>
    </source>
</evidence>
<sequence>MKLEKLIFIYNADSGLRNQLIDGAHKILSPATYECNLCDITYGAFTENKIWKEFRKQSDLDLEFLHRDEFAKAYRSKFGYKFTFPIVLALVDENLEVFIKTEELNTLEDAGVLIGLITERRK</sequence>
<evidence type="ECO:0000313" key="2">
    <source>
        <dbReference type="Proteomes" id="UP000276603"/>
    </source>
</evidence>
<reference evidence="1 2" key="1">
    <citation type="submission" date="2018-10" db="EMBL/GenBank/DDBJ databases">
        <title>Ulvibacterium marinum gen. nov., sp. nov., a novel marine bacterium of the family Flavobacteriaceae, isolated from a culture of the green alga Ulva prolifera.</title>
        <authorList>
            <person name="Zhang Z."/>
        </authorList>
    </citation>
    <scope>NUCLEOTIDE SEQUENCE [LARGE SCALE GENOMIC DNA]</scope>
    <source>
        <strain evidence="1 2">CCMM003</strain>
    </source>
</reference>
<dbReference type="OrthoDB" id="572467at2"/>
<dbReference type="AlphaFoldDB" id="A0A3B0C3X5"/>